<protein>
    <submittedName>
        <fullName evidence="2">Uncharacterized protein</fullName>
    </submittedName>
</protein>
<dbReference type="EMBL" id="JANBVN010000022">
    <property type="protein sequence ID" value="KAJ9161452.1"/>
    <property type="molecule type" value="Genomic_DNA"/>
</dbReference>
<feature type="compositionally biased region" description="Gly residues" evidence="1">
    <location>
        <begin position="103"/>
        <end position="119"/>
    </location>
</feature>
<dbReference type="AlphaFoldDB" id="A0AA38VN92"/>
<reference evidence="2" key="1">
    <citation type="submission" date="2022-07" db="EMBL/GenBank/DDBJ databases">
        <title>Fungi with potential for degradation of polypropylene.</title>
        <authorList>
            <person name="Gostincar C."/>
        </authorList>
    </citation>
    <scope>NUCLEOTIDE SEQUENCE</scope>
    <source>
        <strain evidence="2">EXF-13287</strain>
    </source>
</reference>
<evidence type="ECO:0000313" key="3">
    <source>
        <dbReference type="Proteomes" id="UP001174691"/>
    </source>
</evidence>
<evidence type="ECO:0000313" key="2">
    <source>
        <dbReference type="EMBL" id="KAJ9161452.1"/>
    </source>
</evidence>
<gene>
    <name evidence="2" type="ORF">NKR19_g2263</name>
</gene>
<proteinExistence type="predicted"/>
<feature type="region of interest" description="Disordered" evidence="1">
    <location>
        <begin position="252"/>
        <end position="314"/>
    </location>
</feature>
<feature type="region of interest" description="Disordered" evidence="1">
    <location>
        <begin position="1"/>
        <end position="143"/>
    </location>
</feature>
<dbReference type="Proteomes" id="UP001174691">
    <property type="component" value="Unassembled WGS sequence"/>
</dbReference>
<feature type="compositionally biased region" description="Basic and acidic residues" evidence="1">
    <location>
        <begin position="254"/>
        <end position="282"/>
    </location>
</feature>
<comment type="caution">
    <text evidence="2">The sequence shown here is derived from an EMBL/GenBank/DDBJ whole genome shotgun (WGS) entry which is preliminary data.</text>
</comment>
<accession>A0AA38VN92</accession>
<feature type="compositionally biased region" description="Basic and acidic residues" evidence="1">
    <location>
        <begin position="333"/>
        <end position="354"/>
    </location>
</feature>
<feature type="region of interest" description="Disordered" evidence="1">
    <location>
        <begin position="332"/>
        <end position="354"/>
    </location>
</feature>
<feature type="compositionally biased region" description="Basic and acidic residues" evidence="1">
    <location>
        <begin position="59"/>
        <end position="71"/>
    </location>
</feature>
<evidence type="ECO:0000256" key="1">
    <source>
        <dbReference type="SAM" id="MobiDB-lite"/>
    </source>
</evidence>
<name>A0AA38VN92_9PEZI</name>
<feature type="compositionally biased region" description="Acidic residues" evidence="1">
    <location>
        <begin position="123"/>
        <end position="142"/>
    </location>
</feature>
<keyword evidence="3" id="KW-1185">Reference proteome</keyword>
<sequence>MPSKSATITGPKPKHTVDRVKNRVKRPFRSICRAFHTRLSTPPEEEEDTEQPPPAYDGAAEKPVEPPRADGRPGNPHRGVQDPAQEDEGGGAFEYRKVKGEDGVGGGRYILDGEVGGLVEGAAGEEEEEEEDVEEEPVEEPPVDYSTMSAVEKHDEYERICATYRESAKDETLSSEEKQEKHKELAAKLRRLGEIYYIQSRNHQKQQVLFQLPQDQDEQYIWMFTRQYVLELKKQSGYRLWTEAHQHAMRHSFRHTENFMHEKIKEEERRRDLDEQSDEKKHVPPAKRSIFHQSKNSAKGKQPATAPSPSPEELQRMHEELLETHRVMVKMPAELEKKRAADAKKKKAQEEEKKRQLALRAAVYFGEVADKDTARLW</sequence>
<organism evidence="2 3">
    <name type="scientific">Coniochaeta hoffmannii</name>
    <dbReference type="NCBI Taxonomy" id="91930"/>
    <lineage>
        <taxon>Eukaryota</taxon>
        <taxon>Fungi</taxon>
        <taxon>Dikarya</taxon>
        <taxon>Ascomycota</taxon>
        <taxon>Pezizomycotina</taxon>
        <taxon>Sordariomycetes</taxon>
        <taxon>Sordariomycetidae</taxon>
        <taxon>Coniochaetales</taxon>
        <taxon>Coniochaetaceae</taxon>
        <taxon>Coniochaeta</taxon>
    </lineage>
</organism>